<evidence type="ECO:0000256" key="1">
    <source>
        <dbReference type="SAM" id="MobiDB-lite"/>
    </source>
</evidence>
<feature type="compositionally biased region" description="Low complexity" evidence="1">
    <location>
        <begin position="363"/>
        <end position="376"/>
    </location>
</feature>
<keyword evidence="5" id="KW-1185">Reference proteome</keyword>
<feature type="transmembrane region" description="Helical" evidence="2">
    <location>
        <begin position="143"/>
        <end position="168"/>
    </location>
</feature>
<gene>
    <name evidence="4" type="ORF">GCM10022202_11040</name>
</gene>
<reference evidence="5" key="1">
    <citation type="journal article" date="2019" name="Int. J. Syst. Evol. Microbiol.">
        <title>The Global Catalogue of Microorganisms (GCM) 10K type strain sequencing project: providing services to taxonomists for standard genome sequencing and annotation.</title>
        <authorList>
            <consortium name="The Broad Institute Genomics Platform"/>
            <consortium name="The Broad Institute Genome Sequencing Center for Infectious Disease"/>
            <person name="Wu L."/>
            <person name="Ma J."/>
        </authorList>
    </citation>
    <scope>NUCLEOTIDE SEQUENCE [LARGE SCALE GENOMIC DNA]</scope>
    <source>
        <strain evidence="5">JCM 16546</strain>
    </source>
</reference>
<keyword evidence="2" id="KW-0812">Transmembrane</keyword>
<feature type="transmembrane region" description="Helical" evidence="2">
    <location>
        <begin position="288"/>
        <end position="311"/>
    </location>
</feature>
<feature type="transmembrane region" description="Helical" evidence="2">
    <location>
        <begin position="227"/>
        <end position="248"/>
    </location>
</feature>
<keyword evidence="2" id="KW-0472">Membrane</keyword>
<evidence type="ECO:0000256" key="2">
    <source>
        <dbReference type="SAM" id="Phobius"/>
    </source>
</evidence>
<protein>
    <recommendedName>
        <fullName evidence="3">DUF7847 domain-containing protein</fullName>
    </recommendedName>
</protein>
<feature type="compositionally biased region" description="Pro residues" evidence="1">
    <location>
        <begin position="377"/>
        <end position="457"/>
    </location>
</feature>
<feature type="transmembrane region" description="Helical" evidence="2">
    <location>
        <begin position="174"/>
        <end position="194"/>
    </location>
</feature>
<feature type="transmembrane region" description="Helical" evidence="2">
    <location>
        <begin position="41"/>
        <end position="68"/>
    </location>
</feature>
<feature type="domain" description="DUF7847" evidence="3">
    <location>
        <begin position="25"/>
        <end position="302"/>
    </location>
</feature>
<dbReference type="Proteomes" id="UP001410795">
    <property type="component" value="Unassembled WGS sequence"/>
</dbReference>
<keyword evidence="2" id="KW-1133">Transmembrane helix</keyword>
<dbReference type="InterPro" id="IPR057169">
    <property type="entry name" value="DUF7847"/>
</dbReference>
<accession>A0ABP7B8N6</accession>
<dbReference type="RefSeq" id="WP_221855356.1">
    <property type="nucleotide sequence ID" value="NZ_BAAAYV010000005.1"/>
</dbReference>
<evidence type="ECO:0000313" key="5">
    <source>
        <dbReference type="Proteomes" id="UP001410795"/>
    </source>
</evidence>
<dbReference type="Pfam" id="PF25231">
    <property type="entry name" value="DUF7847"/>
    <property type="match status" value="1"/>
</dbReference>
<name>A0ABP7B8N6_9MICO</name>
<comment type="caution">
    <text evidence="4">The sequence shown here is derived from an EMBL/GenBank/DDBJ whole genome shotgun (WGS) entry which is preliminary data.</text>
</comment>
<dbReference type="EMBL" id="BAAAYV010000005">
    <property type="protein sequence ID" value="GAA3652968.1"/>
    <property type="molecule type" value="Genomic_DNA"/>
</dbReference>
<sequence length="483" mass="49703">MSQTTTWRPAPRPGLVPLYPFGFGTALGRAFSALRGNPKVLLGFAVGVQALASFVGVVVIGAVTALSFSRLDTVDRYSDAYDAILAGSTALSIVVTLVVTLALTALSVIVQGLVVAEVSRAVVGERGTLRMLWSMVRPAFWRLTGYFALQLAAVLLATAIVVSPVLIAAATGQWGLAFIALPLLLGMIPLWLWLGTKLYLVPSAIVLEHAGPIAGIRRSWTLTIGRFWPTFGVMVLISLIMGIASSLASSPLQLVSTFLPAVLWPLGTSGSDAAPAVAVTIALSLLGAALQLLVSAIGTIVSGTGGALMYVDARMRREGLDLRLQAYVEQRELGSTAQADPWAYDPSHAAPARPYGATPLHPEYPAYPGPQGYPHQPGYPSPAPQGYPAQPGYPPAQPGYPPAPSGYPPASPQAQPASPPAPPAYAAPGQVPPHSAPTPYPSAPFPPVQSPYLPPPASAAGSAGGADAPAPGPDSSSGSDGGS</sequence>
<organism evidence="4 5">
    <name type="scientific">Microbacterium marinilacus</name>
    <dbReference type="NCBI Taxonomy" id="415209"/>
    <lineage>
        <taxon>Bacteria</taxon>
        <taxon>Bacillati</taxon>
        <taxon>Actinomycetota</taxon>
        <taxon>Actinomycetes</taxon>
        <taxon>Micrococcales</taxon>
        <taxon>Microbacteriaceae</taxon>
        <taxon>Microbacterium</taxon>
    </lineage>
</organism>
<proteinExistence type="predicted"/>
<feature type="transmembrane region" description="Helical" evidence="2">
    <location>
        <begin position="80"/>
        <end position="99"/>
    </location>
</feature>
<evidence type="ECO:0000259" key="3">
    <source>
        <dbReference type="Pfam" id="PF25231"/>
    </source>
</evidence>
<feature type="compositionally biased region" description="Low complexity" evidence="1">
    <location>
        <begin position="458"/>
        <end position="483"/>
    </location>
</feature>
<evidence type="ECO:0000313" key="4">
    <source>
        <dbReference type="EMBL" id="GAA3652968.1"/>
    </source>
</evidence>
<feature type="region of interest" description="Disordered" evidence="1">
    <location>
        <begin position="353"/>
        <end position="483"/>
    </location>
</feature>